<proteinExistence type="predicted"/>
<evidence type="ECO:0000313" key="2">
    <source>
        <dbReference type="Proteomes" id="UP001187415"/>
    </source>
</evidence>
<keyword evidence="2" id="KW-1185">Reference proteome</keyword>
<organism evidence="1 2">
    <name type="scientific">Channa striata</name>
    <name type="common">Snakehead murrel</name>
    <name type="synonym">Ophicephalus striatus</name>
    <dbReference type="NCBI Taxonomy" id="64152"/>
    <lineage>
        <taxon>Eukaryota</taxon>
        <taxon>Metazoa</taxon>
        <taxon>Chordata</taxon>
        <taxon>Craniata</taxon>
        <taxon>Vertebrata</taxon>
        <taxon>Euteleostomi</taxon>
        <taxon>Actinopterygii</taxon>
        <taxon>Neopterygii</taxon>
        <taxon>Teleostei</taxon>
        <taxon>Neoteleostei</taxon>
        <taxon>Acanthomorphata</taxon>
        <taxon>Anabantaria</taxon>
        <taxon>Anabantiformes</taxon>
        <taxon>Channoidei</taxon>
        <taxon>Channidae</taxon>
        <taxon>Channa</taxon>
    </lineage>
</organism>
<dbReference type="EMBL" id="JAUPFM010000011">
    <property type="protein sequence ID" value="KAK2838033.1"/>
    <property type="molecule type" value="Genomic_DNA"/>
</dbReference>
<evidence type="ECO:0000313" key="1">
    <source>
        <dbReference type="EMBL" id="KAK2838033.1"/>
    </source>
</evidence>
<name>A0AA88MK52_CHASR</name>
<gene>
    <name evidence="1" type="ORF">Q5P01_015245</name>
</gene>
<protein>
    <submittedName>
        <fullName evidence="1">Uncharacterized protein</fullName>
    </submittedName>
</protein>
<reference evidence="1" key="1">
    <citation type="submission" date="2023-07" db="EMBL/GenBank/DDBJ databases">
        <title>Chromosome-level Genome Assembly of Striped Snakehead (Channa striata).</title>
        <authorList>
            <person name="Liu H."/>
        </authorList>
    </citation>
    <scope>NUCLEOTIDE SEQUENCE</scope>
    <source>
        <strain evidence="1">Gz</strain>
        <tissue evidence="1">Muscle</tissue>
    </source>
</reference>
<sequence length="70" mass="7972">MPALLRVDQPKKHPIIRPQRGGTIWYQLPSSRRELVPSSFLSVKVKRVMMLIEGCTAAVSVQPFSPWLEL</sequence>
<accession>A0AA88MK52</accession>
<comment type="caution">
    <text evidence="1">The sequence shown here is derived from an EMBL/GenBank/DDBJ whole genome shotgun (WGS) entry which is preliminary data.</text>
</comment>
<dbReference type="AlphaFoldDB" id="A0AA88MK52"/>
<dbReference type="Proteomes" id="UP001187415">
    <property type="component" value="Unassembled WGS sequence"/>
</dbReference>